<keyword evidence="2" id="KW-0732">Signal</keyword>
<organism evidence="7 8">
    <name type="scientific">Mariniflexile soesokkakense</name>
    <dbReference type="NCBI Taxonomy" id="1343160"/>
    <lineage>
        <taxon>Bacteria</taxon>
        <taxon>Pseudomonadati</taxon>
        <taxon>Bacteroidota</taxon>
        <taxon>Flavobacteriia</taxon>
        <taxon>Flavobacteriales</taxon>
        <taxon>Flavobacteriaceae</taxon>
        <taxon>Mariniflexile</taxon>
    </lineage>
</organism>
<dbReference type="Pfam" id="PF25989">
    <property type="entry name" value="YknX_C"/>
    <property type="match status" value="1"/>
</dbReference>
<evidence type="ECO:0000259" key="4">
    <source>
        <dbReference type="Pfam" id="PF25917"/>
    </source>
</evidence>
<dbReference type="Gene3D" id="2.40.50.100">
    <property type="match status" value="1"/>
</dbReference>
<proteinExistence type="inferred from homology"/>
<dbReference type="InterPro" id="IPR058792">
    <property type="entry name" value="Beta-barrel_RND_2"/>
</dbReference>
<reference evidence="7 8" key="1">
    <citation type="submission" date="2024-01" db="EMBL/GenBank/DDBJ databases">
        <title>Mariniflexile litorale sp. nov., isolated from the shallow sediments of the Sea of Japan.</title>
        <authorList>
            <person name="Romanenko L."/>
            <person name="Bystritskaya E."/>
            <person name="Isaeva M."/>
        </authorList>
    </citation>
    <scope>NUCLEOTIDE SEQUENCE [LARGE SCALE GENOMIC DNA]</scope>
    <source>
        <strain evidence="7 8">KCTC 32427</strain>
    </source>
</reference>
<dbReference type="Gene3D" id="1.10.287.470">
    <property type="entry name" value="Helix hairpin bin"/>
    <property type="match status" value="1"/>
</dbReference>
<dbReference type="SUPFAM" id="SSF111369">
    <property type="entry name" value="HlyD-like secretion proteins"/>
    <property type="match status" value="1"/>
</dbReference>
<feature type="domain" description="CusB-like beta-barrel" evidence="5">
    <location>
        <begin position="203"/>
        <end position="275"/>
    </location>
</feature>
<feature type="domain" description="Multidrug resistance protein MdtA-like barrel-sandwich hybrid" evidence="4">
    <location>
        <begin position="70"/>
        <end position="189"/>
    </location>
</feature>
<feature type="domain" description="YknX-like C-terminal permuted SH3-like" evidence="6">
    <location>
        <begin position="283"/>
        <end position="348"/>
    </location>
</feature>
<feature type="domain" description="Multidrug resistance protein MdtA-like alpha-helical hairpin" evidence="3">
    <location>
        <begin position="109"/>
        <end position="156"/>
    </location>
</feature>
<evidence type="ECO:0000259" key="5">
    <source>
        <dbReference type="Pfam" id="PF25954"/>
    </source>
</evidence>
<dbReference type="Proteomes" id="UP001416393">
    <property type="component" value="Unassembled WGS sequence"/>
</dbReference>
<name>A0ABV0ACZ6_9FLAO</name>
<dbReference type="Pfam" id="PF25876">
    <property type="entry name" value="HH_MFP_RND"/>
    <property type="match status" value="1"/>
</dbReference>
<feature type="chain" id="PRO_5046395666" evidence="2">
    <location>
        <begin position="25"/>
        <end position="355"/>
    </location>
</feature>
<dbReference type="NCBIfam" id="TIGR01730">
    <property type="entry name" value="RND_mfp"/>
    <property type="match status" value="1"/>
</dbReference>
<evidence type="ECO:0000256" key="1">
    <source>
        <dbReference type="ARBA" id="ARBA00009477"/>
    </source>
</evidence>
<dbReference type="PANTHER" id="PTHR30469">
    <property type="entry name" value="MULTIDRUG RESISTANCE PROTEIN MDTA"/>
    <property type="match status" value="1"/>
</dbReference>
<dbReference type="Gene3D" id="2.40.30.170">
    <property type="match status" value="1"/>
</dbReference>
<dbReference type="Gene3D" id="2.40.420.20">
    <property type="match status" value="1"/>
</dbReference>
<comment type="similarity">
    <text evidence="1">Belongs to the membrane fusion protein (MFP) (TC 8.A.1) family.</text>
</comment>
<feature type="signal peptide" evidence="2">
    <location>
        <begin position="1"/>
        <end position="24"/>
    </location>
</feature>
<comment type="caution">
    <text evidence="7">The sequence shown here is derived from an EMBL/GenBank/DDBJ whole genome shotgun (WGS) entry which is preliminary data.</text>
</comment>
<dbReference type="InterPro" id="IPR058637">
    <property type="entry name" value="YknX-like_C"/>
</dbReference>
<dbReference type="PROSITE" id="PS51257">
    <property type="entry name" value="PROKAR_LIPOPROTEIN"/>
    <property type="match status" value="1"/>
</dbReference>
<dbReference type="InterPro" id="IPR006143">
    <property type="entry name" value="RND_pump_MFP"/>
</dbReference>
<protein>
    <submittedName>
        <fullName evidence="7">Efflux RND transporter periplasmic adaptor subunit</fullName>
    </submittedName>
</protein>
<dbReference type="PANTHER" id="PTHR30469:SF36">
    <property type="entry name" value="BLL3903 PROTEIN"/>
    <property type="match status" value="1"/>
</dbReference>
<evidence type="ECO:0000256" key="2">
    <source>
        <dbReference type="SAM" id="SignalP"/>
    </source>
</evidence>
<dbReference type="Pfam" id="PF25917">
    <property type="entry name" value="BSH_RND"/>
    <property type="match status" value="1"/>
</dbReference>
<evidence type="ECO:0000313" key="8">
    <source>
        <dbReference type="Proteomes" id="UP001416393"/>
    </source>
</evidence>
<dbReference type="RefSeq" id="WP_346242755.1">
    <property type="nucleotide sequence ID" value="NZ_JAZHYP010000009.1"/>
</dbReference>
<gene>
    <name evidence="7" type="ORF">VP395_14555</name>
</gene>
<dbReference type="Pfam" id="PF25954">
    <property type="entry name" value="Beta-barrel_RND_2"/>
    <property type="match status" value="1"/>
</dbReference>
<evidence type="ECO:0000313" key="7">
    <source>
        <dbReference type="EMBL" id="MEN3324957.1"/>
    </source>
</evidence>
<dbReference type="EMBL" id="JAZHYP010000009">
    <property type="protein sequence ID" value="MEN3324957.1"/>
    <property type="molecule type" value="Genomic_DNA"/>
</dbReference>
<sequence>MKQKINLWNSLLLSILIITIVSCSKNSDANLAANETSMEVAKLPVDVIEAKELELNQEENLVGTLLPIQEVAIVSEVSQKITKIAFKDGDHVSKGQLLYKLNDADIRAKQKELFAELKLAQLNEQRYASLLKTEAIRQQEYDDIETKLQSLHAQVEFLNFQISKTEIRAPFSGKIGISKVDLGAYVYPGLELVNLQDQSKIKINFSVPEKYLLQVNKGKIVTFTTQLSNKSYKATISASNSGLDNQNRSLMVQAVADNSQNEFKGGMSAKINFSTVETGAKGIKIPSQALIPGENGYNVYVLDNDRAKTIPVKIGNRTENEVTILSGIKDGDKVIISNILRLGEGTPVVAVIESN</sequence>
<evidence type="ECO:0000259" key="3">
    <source>
        <dbReference type="Pfam" id="PF25876"/>
    </source>
</evidence>
<accession>A0ABV0ACZ6</accession>
<evidence type="ECO:0000259" key="6">
    <source>
        <dbReference type="Pfam" id="PF25989"/>
    </source>
</evidence>
<dbReference type="InterPro" id="IPR058624">
    <property type="entry name" value="MdtA-like_HH"/>
</dbReference>
<dbReference type="InterPro" id="IPR058625">
    <property type="entry name" value="MdtA-like_BSH"/>
</dbReference>
<keyword evidence="8" id="KW-1185">Reference proteome</keyword>